<comment type="caution">
    <text evidence="6">The sequence shown here is derived from an EMBL/GenBank/DDBJ whole genome shotgun (WGS) entry which is preliminary data.</text>
</comment>
<dbReference type="PROSITE" id="PS00041">
    <property type="entry name" value="HTH_ARAC_FAMILY_1"/>
    <property type="match status" value="1"/>
</dbReference>
<sequence>MLKLNNWYIRLLVSYFPILVLTVSMIIFLSFIAVNEISRSETAKADRITTGYVVDSVERSIHEVEFNVLGEVESKKSYAAYLNGSSESTTIKYNVVHSLRSLIEDNDLVESIYLYRKSDNVVLTSSGETDLSEFGDREFLSKAEESRDYKGWSASREFKEYDGLKPVKVISMYKETPLPFGKDGILVININLYNVGQMIGSMTNHQVSFMRITDSAKQPVYPGDNGTASGGNVLTTINSQPLGWTFESGIQAGHLMSWVSVVSYVWVIIAVLTFGVAIVYIIWVTRRNYKPIRLMMNRIQALHLRGSDGTAVKLDDLTMIDRALENLIVQSRDHEKEQRESVVLQRRQLFNELISGQRSDQMVERLRRLNLLPDKGRFAVMVARLNKYEEFQADNTLHEQNVLKFALGNVMQELANNEGLQSWGEWSASDRITFVFASGDGAADSDMLTQLRKTAAVAREWVEGHLRFNLALGIGSIVKDWNGIGGSYRDALNGMEYQFAIGRDAITFSGDIPREQPRGMFNYTQQCTNCVQEFRLTNESWRDTFEQLFKHFETDVMKDEDILSLVQLFLQMLSRELKELSDTLNECLDEARISEVLAGLRGAATLSEMKEQLSDYLVQVYDTYVAMSQTKGYKTMITEIRAYIQENFADPDLSLKHLSDKFEISGKYASHLFKLEYDMKFVDFLVQLRMQQAERLLAETDETVQNIALQVGYANSITFGRVFKRLTGVTPGEFRKLKMRPSTTLIGAQGNRDEIIMDDKAND</sequence>
<dbReference type="InterPro" id="IPR041522">
    <property type="entry name" value="CdaR_GGDEF"/>
</dbReference>
<keyword evidence="4" id="KW-1133">Transmembrane helix</keyword>
<dbReference type="InterPro" id="IPR009057">
    <property type="entry name" value="Homeodomain-like_sf"/>
</dbReference>
<feature type="domain" description="HTH araC/xylS-type" evidence="5">
    <location>
        <begin position="638"/>
        <end position="737"/>
    </location>
</feature>
<keyword evidence="3" id="KW-0804">Transcription</keyword>
<dbReference type="InterPro" id="IPR020449">
    <property type="entry name" value="Tscrpt_reg_AraC-type_HTH"/>
</dbReference>
<dbReference type="EMBL" id="BTCL01000003">
    <property type="protein sequence ID" value="GMK43977.1"/>
    <property type="molecule type" value="Genomic_DNA"/>
</dbReference>
<proteinExistence type="predicted"/>
<dbReference type="PANTHER" id="PTHR43280:SF28">
    <property type="entry name" value="HTH-TYPE TRANSCRIPTIONAL ACTIVATOR RHAS"/>
    <property type="match status" value="1"/>
</dbReference>
<evidence type="ECO:0000256" key="1">
    <source>
        <dbReference type="ARBA" id="ARBA00023015"/>
    </source>
</evidence>
<keyword evidence="4" id="KW-0472">Membrane</keyword>
<dbReference type="PROSITE" id="PS01124">
    <property type="entry name" value="HTH_ARAC_FAMILY_2"/>
    <property type="match status" value="1"/>
</dbReference>
<dbReference type="SUPFAM" id="SSF46689">
    <property type="entry name" value="Homeodomain-like"/>
    <property type="match status" value="1"/>
</dbReference>
<dbReference type="Proteomes" id="UP001285921">
    <property type="component" value="Unassembled WGS sequence"/>
</dbReference>
<dbReference type="PANTHER" id="PTHR43280">
    <property type="entry name" value="ARAC-FAMILY TRANSCRIPTIONAL REGULATOR"/>
    <property type="match status" value="1"/>
</dbReference>
<evidence type="ECO:0000259" key="5">
    <source>
        <dbReference type="PROSITE" id="PS01124"/>
    </source>
</evidence>
<keyword evidence="4" id="KW-0812">Transmembrane</keyword>
<reference evidence="6 7" key="1">
    <citation type="submission" date="2023-05" db="EMBL/GenBank/DDBJ databases">
        <title>Draft genome of Paenibacillus sp. CCS26.</title>
        <authorList>
            <person name="Akita H."/>
            <person name="Shinto Y."/>
            <person name="Kimura Z."/>
        </authorList>
    </citation>
    <scope>NUCLEOTIDE SEQUENCE [LARGE SCALE GENOMIC DNA]</scope>
    <source>
        <strain evidence="6 7">CCS26</strain>
    </source>
</reference>
<feature type="transmembrane region" description="Helical" evidence="4">
    <location>
        <begin position="264"/>
        <end position="285"/>
    </location>
</feature>
<keyword evidence="7" id="KW-1185">Reference proteome</keyword>
<dbReference type="SMART" id="SM00342">
    <property type="entry name" value="HTH_ARAC"/>
    <property type="match status" value="1"/>
</dbReference>
<keyword evidence="2" id="KW-0238">DNA-binding</keyword>
<dbReference type="RefSeq" id="WP_317979087.1">
    <property type="nucleotide sequence ID" value="NZ_BTCL01000003.1"/>
</dbReference>
<dbReference type="Pfam" id="PF17853">
    <property type="entry name" value="GGDEF_2"/>
    <property type="match status" value="1"/>
</dbReference>
<name>A0ABQ6NFZ8_9BACL</name>
<feature type="transmembrane region" description="Helical" evidence="4">
    <location>
        <begin position="12"/>
        <end position="34"/>
    </location>
</feature>
<evidence type="ECO:0000313" key="6">
    <source>
        <dbReference type="EMBL" id="GMK43977.1"/>
    </source>
</evidence>
<organism evidence="6 7">
    <name type="scientific">Paenibacillus glycanilyticus</name>
    <dbReference type="NCBI Taxonomy" id="126569"/>
    <lineage>
        <taxon>Bacteria</taxon>
        <taxon>Bacillati</taxon>
        <taxon>Bacillota</taxon>
        <taxon>Bacilli</taxon>
        <taxon>Bacillales</taxon>
        <taxon>Paenibacillaceae</taxon>
        <taxon>Paenibacillus</taxon>
    </lineage>
</organism>
<protein>
    <recommendedName>
        <fullName evidence="5">HTH araC/xylS-type domain-containing protein</fullName>
    </recommendedName>
</protein>
<evidence type="ECO:0000256" key="4">
    <source>
        <dbReference type="SAM" id="Phobius"/>
    </source>
</evidence>
<keyword evidence="1" id="KW-0805">Transcription regulation</keyword>
<gene>
    <name evidence="6" type="ORF">PghCCS26_11040</name>
</gene>
<accession>A0ABQ6NFZ8</accession>
<evidence type="ECO:0000313" key="7">
    <source>
        <dbReference type="Proteomes" id="UP001285921"/>
    </source>
</evidence>
<dbReference type="Pfam" id="PF12833">
    <property type="entry name" value="HTH_18"/>
    <property type="match status" value="1"/>
</dbReference>
<evidence type="ECO:0000256" key="2">
    <source>
        <dbReference type="ARBA" id="ARBA00023125"/>
    </source>
</evidence>
<dbReference type="InterPro" id="IPR018060">
    <property type="entry name" value="HTH_AraC"/>
</dbReference>
<dbReference type="PRINTS" id="PR00032">
    <property type="entry name" value="HTHARAC"/>
</dbReference>
<dbReference type="InterPro" id="IPR018062">
    <property type="entry name" value="HTH_AraC-typ_CS"/>
</dbReference>
<evidence type="ECO:0000256" key="3">
    <source>
        <dbReference type="ARBA" id="ARBA00023163"/>
    </source>
</evidence>
<dbReference type="Gene3D" id="1.10.10.60">
    <property type="entry name" value="Homeodomain-like"/>
    <property type="match status" value="2"/>
</dbReference>